<keyword evidence="1" id="KW-0175">Coiled coil</keyword>
<gene>
    <name evidence="2" type="ORF">DFH07DRAFT_59438</name>
</gene>
<dbReference type="EMBL" id="JARJLG010000124">
    <property type="protein sequence ID" value="KAJ7741196.1"/>
    <property type="molecule type" value="Genomic_DNA"/>
</dbReference>
<organism evidence="2 3">
    <name type="scientific">Mycena maculata</name>
    <dbReference type="NCBI Taxonomy" id="230809"/>
    <lineage>
        <taxon>Eukaryota</taxon>
        <taxon>Fungi</taxon>
        <taxon>Dikarya</taxon>
        <taxon>Basidiomycota</taxon>
        <taxon>Agaricomycotina</taxon>
        <taxon>Agaricomycetes</taxon>
        <taxon>Agaricomycetidae</taxon>
        <taxon>Agaricales</taxon>
        <taxon>Marasmiineae</taxon>
        <taxon>Mycenaceae</taxon>
        <taxon>Mycena</taxon>
    </lineage>
</organism>
<dbReference type="Gene3D" id="1.20.1280.50">
    <property type="match status" value="1"/>
</dbReference>
<dbReference type="AlphaFoldDB" id="A0AAD7N0G4"/>
<keyword evidence="3" id="KW-1185">Reference proteome</keyword>
<sequence length="375" mass="41808">MPGDAKSARAARARITELDVEIESLQRLLDAQLLERDKWRAELDSYKYPILTLPPEITSEIFTHFLPAFPKRCPLVGSRSPSHLARICRTWRTVALSTPRLWDAIELEVGNPRMHQQQLHLLTTWLTRSRGCPLSIALVYRGQTSVAAFVEAIACHASRWQDMELLLPYDDLPHLTGVMPLLRTLALSPNRELGITGVLAPLVLFTQAPNLTEVVLSSFFNPFYITLPWSQITKLTAYLYETEAVVILRDAAALEECCLTLFRVGDETLPILPIPPLLRLRSLDLSGMGDEDAGRFLLPALTLPALETIEVFEPFLGADPVATLSALRPHGCPQRIVISGARYTTIPHKMYAAAFPEATVYVEGYEPDSDSDLAE</sequence>
<dbReference type="Proteomes" id="UP001215280">
    <property type="component" value="Unassembled WGS sequence"/>
</dbReference>
<name>A0AAD7N0G4_9AGAR</name>
<evidence type="ECO:0000313" key="2">
    <source>
        <dbReference type="EMBL" id="KAJ7741196.1"/>
    </source>
</evidence>
<protein>
    <recommendedName>
        <fullName evidence="4">F-box domain-containing protein</fullName>
    </recommendedName>
</protein>
<evidence type="ECO:0008006" key="4">
    <source>
        <dbReference type="Google" id="ProtNLM"/>
    </source>
</evidence>
<evidence type="ECO:0000256" key="1">
    <source>
        <dbReference type="SAM" id="Coils"/>
    </source>
</evidence>
<feature type="coiled-coil region" evidence="1">
    <location>
        <begin position="8"/>
        <end position="42"/>
    </location>
</feature>
<evidence type="ECO:0000313" key="3">
    <source>
        <dbReference type="Proteomes" id="UP001215280"/>
    </source>
</evidence>
<reference evidence="2" key="1">
    <citation type="submission" date="2023-03" db="EMBL/GenBank/DDBJ databases">
        <title>Massive genome expansion in bonnet fungi (Mycena s.s.) driven by repeated elements and novel gene families across ecological guilds.</title>
        <authorList>
            <consortium name="Lawrence Berkeley National Laboratory"/>
            <person name="Harder C.B."/>
            <person name="Miyauchi S."/>
            <person name="Viragh M."/>
            <person name="Kuo A."/>
            <person name="Thoen E."/>
            <person name="Andreopoulos B."/>
            <person name="Lu D."/>
            <person name="Skrede I."/>
            <person name="Drula E."/>
            <person name="Henrissat B."/>
            <person name="Morin E."/>
            <person name="Kohler A."/>
            <person name="Barry K."/>
            <person name="LaButti K."/>
            <person name="Morin E."/>
            <person name="Salamov A."/>
            <person name="Lipzen A."/>
            <person name="Mereny Z."/>
            <person name="Hegedus B."/>
            <person name="Baldrian P."/>
            <person name="Stursova M."/>
            <person name="Weitz H."/>
            <person name="Taylor A."/>
            <person name="Grigoriev I.V."/>
            <person name="Nagy L.G."/>
            <person name="Martin F."/>
            <person name="Kauserud H."/>
        </authorList>
    </citation>
    <scope>NUCLEOTIDE SEQUENCE</scope>
    <source>
        <strain evidence="2">CBHHK188m</strain>
    </source>
</reference>
<proteinExistence type="predicted"/>
<accession>A0AAD7N0G4</accession>
<dbReference type="SUPFAM" id="SSF52047">
    <property type="entry name" value="RNI-like"/>
    <property type="match status" value="1"/>
</dbReference>
<comment type="caution">
    <text evidence="2">The sequence shown here is derived from an EMBL/GenBank/DDBJ whole genome shotgun (WGS) entry which is preliminary data.</text>
</comment>